<evidence type="ECO:0000313" key="3">
    <source>
        <dbReference type="EMBL" id="EFO17343.1"/>
    </source>
</evidence>
<dbReference type="InterPro" id="IPR036364">
    <property type="entry name" value="SEA_dom_sf"/>
</dbReference>
<dbReference type="OMA" id="YMARRGW"/>
<dbReference type="EMBL" id="JH712207">
    <property type="protein sequence ID" value="EFO17343.1"/>
    <property type="molecule type" value="Genomic_DNA"/>
</dbReference>
<dbReference type="KEGG" id="loa:LOAG_11156"/>
<organism evidence="3">
    <name type="scientific">Loa loa</name>
    <name type="common">Eye worm</name>
    <name type="synonym">Filaria loa</name>
    <dbReference type="NCBI Taxonomy" id="7209"/>
    <lineage>
        <taxon>Eukaryota</taxon>
        <taxon>Metazoa</taxon>
        <taxon>Ecdysozoa</taxon>
        <taxon>Nematoda</taxon>
        <taxon>Chromadorea</taxon>
        <taxon>Rhabditida</taxon>
        <taxon>Spirurina</taxon>
        <taxon>Spiruromorpha</taxon>
        <taxon>Filarioidea</taxon>
        <taxon>Onchocercidae</taxon>
        <taxon>Loa</taxon>
    </lineage>
</organism>
<evidence type="ECO:0000259" key="2">
    <source>
        <dbReference type="PROSITE" id="PS50024"/>
    </source>
</evidence>
<accession>A0A1S0TNI8</accession>
<sequence>MFGLTGKFQRRRESDFEQESNLTINPKNSYQKSKYERENGYKNESKWSSNWSNDTSNASSGHPITFEVASSSKRWLLCMLITVSVLLLLLIITIIIAYATNLLIIKFPPSSPISSTTYQPEPITFTPLSTLQPFPPLFPTPLPPYKPPIITMLPFPTDRLQKRVFLCQMYLLNQANEAYANHNSFEYHQTSQRIQNAIDNQLKPTPLRPYLENVHVWYLYNSGPHLAVEFSLIMLIPSHANIGLTSVKNVFLSILPGIEDQLNGTYIDRNSISIQYLHI</sequence>
<reference evidence="3" key="1">
    <citation type="submission" date="2012-04" db="EMBL/GenBank/DDBJ databases">
        <title>The Genome Sequence of Loa loa.</title>
        <authorList>
            <consortium name="The Broad Institute Genome Sequencing Platform"/>
            <consortium name="Broad Institute Genome Sequencing Center for Infectious Disease"/>
            <person name="Nutman T.B."/>
            <person name="Fink D.L."/>
            <person name="Russ C."/>
            <person name="Young S."/>
            <person name="Zeng Q."/>
            <person name="Gargeya S."/>
            <person name="Alvarado L."/>
            <person name="Berlin A."/>
            <person name="Chapman S.B."/>
            <person name="Chen Z."/>
            <person name="Freedman E."/>
            <person name="Gellesch M."/>
            <person name="Goldberg J."/>
            <person name="Griggs A."/>
            <person name="Gujja S."/>
            <person name="Heilman E.R."/>
            <person name="Heiman D."/>
            <person name="Howarth C."/>
            <person name="Mehta T."/>
            <person name="Neiman D."/>
            <person name="Pearson M."/>
            <person name="Roberts A."/>
            <person name="Saif S."/>
            <person name="Shea T."/>
            <person name="Shenoy N."/>
            <person name="Sisk P."/>
            <person name="Stolte C."/>
            <person name="Sykes S."/>
            <person name="White J."/>
            <person name="Yandava C."/>
            <person name="Haas B."/>
            <person name="Henn M.R."/>
            <person name="Nusbaum C."/>
            <person name="Birren B."/>
        </authorList>
    </citation>
    <scope>NUCLEOTIDE SEQUENCE [LARGE SCALE GENOMIC DNA]</scope>
</reference>
<proteinExistence type="predicted"/>
<dbReference type="RefSeq" id="XP_003146727.1">
    <property type="nucleotide sequence ID" value="XM_003146679.2"/>
</dbReference>
<dbReference type="PROSITE" id="PS50024">
    <property type="entry name" value="SEA"/>
    <property type="match status" value="1"/>
</dbReference>
<dbReference type="Pfam" id="PF01390">
    <property type="entry name" value="SEA"/>
    <property type="match status" value="1"/>
</dbReference>
<dbReference type="GeneID" id="9948609"/>
<dbReference type="InterPro" id="IPR000082">
    <property type="entry name" value="SEA_dom"/>
</dbReference>
<keyword evidence="1" id="KW-1133">Transmembrane helix</keyword>
<dbReference type="AlphaFoldDB" id="A0A1S0TNI8"/>
<protein>
    <recommendedName>
        <fullName evidence="2">SEA domain-containing protein</fullName>
    </recommendedName>
</protein>
<keyword evidence="1" id="KW-0472">Membrane</keyword>
<evidence type="ECO:0000256" key="1">
    <source>
        <dbReference type="SAM" id="Phobius"/>
    </source>
</evidence>
<dbReference type="InParanoid" id="A0A1S0TNI8"/>
<gene>
    <name evidence="3" type="ORF">LOAG_11156</name>
</gene>
<feature type="domain" description="SEA" evidence="2">
    <location>
        <begin position="159"/>
        <end position="279"/>
    </location>
</feature>
<dbReference type="SUPFAM" id="SSF82671">
    <property type="entry name" value="SEA domain"/>
    <property type="match status" value="1"/>
</dbReference>
<dbReference type="OrthoDB" id="5801522at2759"/>
<keyword evidence="1" id="KW-0812">Transmembrane</keyword>
<dbReference type="CTD" id="9948609"/>
<name>A0A1S0TNI8_LOALO</name>
<feature type="transmembrane region" description="Helical" evidence="1">
    <location>
        <begin position="75"/>
        <end position="99"/>
    </location>
</feature>